<protein>
    <submittedName>
        <fullName evidence="1">Uncharacterized protein</fullName>
    </submittedName>
</protein>
<proteinExistence type="predicted"/>
<name>A0ACB9AFN9_ARCLA</name>
<reference evidence="2" key="1">
    <citation type="journal article" date="2022" name="Mol. Ecol. Resour.">
        <title>The genomes of chicory, endive, great burdock and yacon provide insights into Asteraceae palaeo-polyploidization history and plant inulin production.</title>
        <authorList>
            <person name="Fan W."/>
            <person name="Wang S."/>
            <person name="Wang H."/>
            <person name="Wang A."/>
            <person name="Jiang F."/>
            <person name="Liu H."/>
            <person name="Zhao H."/>
            <person name="Xu D."/>
            <person name="Zhang Y."/>
        </authorList>
    </citation>
    <scope>NUCLEOTIDE SEQUENCE [LARGE SCALE GENOMIC DNA]</scope>
    <source>
        <strain evidence="2">cv. Niubang</strain>
    </source>
</reference>
<comment type="caution">
    <text evidence="1">The sequence shown here is derived from an EMBL/GenBank/DDBJ whole genome shotgun (WGS) entry which is preliminary data.</text>
</comment>
<organism evidence="1 2">
    <name type="scientific">Arctium lappa</name>
    <name type="common">Greater burdock</name>
    <name type="synonym">Lappa major</name>
    <dbReference type="NCBI Taxonomy" id="4217"/>
    <lineage>
        <taxon>Eukaryota</taxon>
        <taxon>Viridiplantae</taxon>
        <taxon>Streptophyta</taxon>
        <taxon>Embryophyta</taxon>
        <taxon>Tracheophyta</taxon>
        <taxon>Spermatophyta</taxon>
        <taxon>Magnoliopsida</taxon>
        <taxon>eudicotyledons</taxon>
        <taxon>Gunneridae</taxon>
        <taxon>Pentapetalae</taxon>
        <taxon>asterids</taxon>
        <taxon>campanulids</taxon>
        <taxon>Asterales</taxon>
        <taxon>Asteraceae</taxon>
        <taxon>Carduoideae</taxon>
        <taxon>Cardueae</taxon>
        <taxon>Arctiinae</taxon>
        <taxon>Arctium</taxon>
    </lineage>
</organism>
<keyword evidence="2" id="KW-1185">Reference proteome</keyword>
<dbReference type="Proteomes" id="UP001055879">
    <property type="component" value="Linkage Group LG08"/>
</dbReference>
<reference evidence="1 2" key="2">
    <citation type="journal article" date="2022" name="Mol. Ecol. Resour.">
        <title>The genomes of chicory, endive, great burdock and yacon provide insights into Asteraceae paleo-polyploidization history and plant inulin production.</title>
        <authorList>
            <person name="Fan W."/>
            <person name="Wang S."/>
            <person name="Wang H."/>
            <person name="Wang A."/>
            <person name="Jiang F."/>
            <person name="Liu H."/>
            <person name="Zhao H."/>
            <person name="Xu D."/>
            <person name="Zhang Y."/>
        </authorList>
    </citation>
    <scope>NUCLEOTIDE SEQUENCE [LARGE SCALE GENOMIC DNA]</scope>
    <source>
        <strain evidence="2">cv. Niubang</strain>
    </source>
</reference>
<sequence length="274" mass="31749">MFNRFRVVVDVYLARKLNKEGKKFGFVRFNRVQDIRKLERERERERELSKIWNGNYKLFASVEKFRRKKVDVVYSKDDFILEEGFKQDGIWSNKKKSYVEAIKGSSGMVKNKTDEDSASLKSDMPQSKGFRISLESNENFEVVEYLKFVAKHLISEFEEIPADGKVVVIRITERECFMPPWESSASIEEEDKSECGDAEDGDLSMYLVEGEQDPLFMEISFEGAESRAKNSTFSKGIINMNSGMMASGSPEKSLAVKHLIKDMLEKKTWQKEFE</sequence>
<accession>A0ACB9AFN9</accession>
<gene>
    <name evidence="1" type="ORF">L6452_25590</name>
</gene>
<dbReference type="EMBL" id="CM042054">
    <property type="protein sequence ID" value="KAI3707245.1"/>
    <property type="molecule type" value="Genomic_DNA"/>
</dbReference>
<evidence type="ECO:0000313" key="1">
    <source>
        <dbReference type="EMBL" id="KAI3707245.1"/>
    </source>
</evidence>
<evidence type="ECO:0000313" key="2">
    <source>
        <dbReference type="Proteomes" id="UP001055879"/>
    </source>
</evidence>